<reference evidence="1 2" key="1">
    <citation type="journal article" date="2021" name="BMC Biol.">
        <title>Horizontally acquired antibacterial genes associated with adaptive radiation of ladybird beetles.</title>
        <authorList>
            <person name="Li H.S."/>
            <person name="Tang X.F."/>
            <person name="Huang Y.H."/>
            <person name="Xu Z.Y."/>
            <person name="Chen M.L."/>
            <person name="Du X.Y."/>
            <person name="Qiu B.Y."/>
            <person name="Chen P.T."/>
            <person name="Zhang W."/>
            <person name="Slipinski A."/>
            <person name="Escalona H.E."/>
            <person name="Waterhouse R.M."/>
            <person name="Zwick A."/>
            <person name="Pang H."/>
        </authorList>
    </citation>
    <scope>NUCLEOTIDE SEQUENCE [LARGE SCALE GENOMIC DNA]</scope>
    <source>
        <strain evidence="1">SYSU2018</strain>
    </source>
</reference>
<accession>A0ABD2NUZ0</accession>
<keyword evidence="2" id="KW-1185">Reference proteome</keyword>
<dbReference type="AlphaFoldDB" id="A0ABD2NUZ0"/>
<name>A0ABD2NUZ0_9CUCU</name>
<evidence type="ECO:0000313" key="1">
    <source>
        <dbReference type="EMBL" id="KAL3282508.1"/>
    </source>
</evidence>
<feature type="non-terminal residue" evidence="1">
    <location>
        <position position="1"/>
    </location>
</feature>
<protein>
    <submittedName>
        <fullName evidence="1">Uncharacterized protein</fullName>
    </submittedName>
</protein>
<proteinExistence type="predicted"/>
<organism evidence="1 2">
    <name type="scientific">Cryptolaemus montrouzieri</name>
    <dbReference type="NCBI Taxonomy" id="559131"/>
    <lineage>
        <taxon>Eukaryota</taxon>
        <taxon>Metazoa</taxon>
        <taxon>Ecdysozoa</taxon>
        <taxon>Arthropoda</taxon>
        <taxon>Hexapoda</taxon>
        <taxon>Insecta</taxon>
        <taxon>Pterygota</taxon>
        <taxon>Neoptera</taxon>
        <taxon>Endopterygota</taxon>
        <taxon>Coleoptera</taxon>
        <taxon>Polyphaga</taxon>
        <taxon>Cucujiformia</taxon>
        <taxon>Coccinelloidea</taxon>
        <taxon>Coccinellidae</taxon>
        <taxon>Scymninae</taxon>
        <taxon>Scymnini</taxon>
        <taxon>Cryptolaemus</taxon>
    </lineage>
</organism>
<evidence type="ECO:0000313" key="2">
    <source>
        <dbReference type="Proteomes" id="UP001516400"/>
    </source>
</evidence>
<gene>
    <name evidence="1" type="ORF">HHI36_005690</name>
</gene>
<dbReference type="EMBL" id="JABFTP020000144">
    <property type="protein sequence ID" value="KAL3282508.1"/>
    <property type="molecule type" value="Genomic_DNA"/>
</dbReference>
<dbReference type="Proteomes" id="UP001516400">
    <property type="component" value="Unassembled WGS sequence"/>
</dbReference>
<sequence length="87" mass="10195">VSCDSFPVERKSIINSFLDLSTTAKKDTNHDVPPLTNTFRELVKTYWLRPCLTYLQIDRYITLVCSFLKSTLMILHVQLRIDDEIFI</sequence>
<comment type="caution">
    <text evidence="1">The sequence shown here is derived from an EMBL/GenBank/DDBJ whole genome shotgun (WGS) entry which is preliminary data.</text>
</comment>